<name>A0ABY9KVZ7_9BACI</name>
<protein>
    <submittedName>
        <fullName evidence="1">YezD family protein</fullName>
    </submittedName>
</protein>
<keyword evidence="2" id="KW-1185">Reference proteome</keyword>
<dbReference type="RefSeq" id="WP_348028687.1">
    <property type="nucleotide sequence ID" value="NZ_CP129113.1"/>
</dbReference>
<reference evidence="1" key="1">
    <citation type="submission" date="2023-06" db="EMBL/GenBank/DDBJ databases">
        <title>A Treasure from Seagulls: Isolation and Description of Aciduricobacillus qingdaonensis gen. nov., sp. nov., a Rare Obligately Uric Acid-utilizing Member in the Family Bacillaceae.</title>
        <authorList>
            <person name="Liu W."/>
            <person name="Wang B."/>
        </authorList>
    </citation>
    <scope>NUCLEOTIDE SEQUENCE</scope>
    <source>
        <strain evidence="1">44XB</strain>
    </source>
</reference>
<gene>
    <name evidence="1" type="ORF">QR721_02050</name>
</gene>
<sequence>MAKVDEKKLQYILSVIEELEYGAVSITIHENEITQIDSTEKKRFPVAKREVRHR</sequence>
<accession>A0ABY9KVZ7</accession>
<evidence type="ECO:0000313" key="1">
    <source>
        <dbReference type="EMBL" id="WLV25044.1"/>
    </source>
</evidence>
<dbReference type="EMBL" id="CP129113">
    <property type="protein sequence ID" value="WLV25044.1"/>
    <property type="molecule type" value="Genomic_DNA"/>
</dbReference>
<dbReference type="InterPro" id="IPR018743">
    <property type="entry name" value="DUF2292"/>
</dbReference>
<evidence type="ECO:0000313" key="2">
    <source>
        <dbReference type="Proteomes" id="UP001180087"/>
    </source>
</evidence>
<dbReference type="Pfam" id="PF10055">
    <property type="entry name" value="DUF2292"/>
    <property type="match status" value="1"/>
</dbReference>
<organism evidence="1 2">
    <name type="scientific">Aciduricibacillus chroicocephali</name>
    <dbReference type="NCBI Taxonomy" id="3054939"/>
    <lineage>
        <taxon>Bacteria</taxon>
        <taxon>Bacillati</taxon>
        <taxon>Bacillota</taxon>
        <taxon>Bacilli</taxon>
        <taxon>Bacillales</taxon>
        <taxon>Bacillaceae</taxon>
        <taxon>Aciduricibacillus</taxon>
    </lineage>
</organism>
<proteinExistence type="predicted"/>
<dbReference type="Proteomes" id="UP001180087">
    <property type="component" value="Chromosome"/>
</dbReference>